<dbReference type="SMART" id="SM00470">
    <property type="entry name" value="ParB"/>
    <property type="match status" value="1"/>
</dbReference>
<dbReference type="InterPro" id="IPR050336">
    <property type="entry name" value="Chromosome_partition/occlusion"/>
</dbReference>
<feature type="domain" description="ParB-like N-terminal" evidence="1">
    <location>
        <begin position="13"/>
        <end position="102"/>
    </location>
</feature>
<dbReference type="InterPro" id="IPR003115">
    <property type="entry name" value="ParB_N"/>
</dbReference>
<name>A0A1H8GLW7_9FIRM</name>
<evidence type="ECO:0000259" key="1">
    <source>
        <dbReference type="SMART" id="SM00470"/>
    </source>
</evidence>
<dbReference type="RefSeq" id="WP_091974687.1">
    <property type="nucleotide sequence ID" value="NZ_FODF01000004.1"/>
</dbReference>
<dbReference type="PANTHER" id="PTHR33375:SF1">
    <property type="entry name" value="CHROMOSOME-PARTITIONING PROTEIN PARB-RELATED"/>
    <property type="match status" value="1"/>
</dbReference>
<gene>
    <name evidence="2" type="ORF">SAMN05216454_10411</name>
</gene>
<dbReference type="Gene3D" id="3.90.1530.10">
    <property type="entry name" value="Conserved hypothetical protein from pyrococcus furiosus pfu- 392566-001, ParB domain"/>
    <property type="match status" value="1"/>
</dbReference>
<protein>
    <submittedName>
        <fullName evidence="2">ParB-like nuclease domain-containing protein</fullName>
    </submittedName>
</protein>
<dbReference type="Pfam" id="PF02195">
    <property type="entry name" value="ParB_N"/>
    <property type="match status" value="1"/>
</dbReference>
<keyword evidence="3" id="KW-1185">Reference proteome</keyword>
<dbReference type="SUPFAM" id="SSF110849">
    <property type="entry name" value="ParB/Sulfiredoxin"/>
    <property type="match status" value="1"/>
</dbReference>
<proteinExistence type="predicted"/>
<dbReference type="PANTHER" id="PTHR33375">
    <property type="entry name" value="CHROMOSOME-PARTITIONING PROTEIN PARB-RELATED"/>
    <property type="match status" value="1"/>
</dbReference>
<dbReference type="Proteomes" id="UP000199512">
    <property type="component" value="Unassembled WGS sequence"/>
</dbReference>
<organism evidence="2 3">
    <name type="scientific">Peptostreptococcus russellii</name>
    <dbReference type="NCBI Taxonomy" id="215200"/>
    <lineage>
        <taxon>Bacteria</taxon>
        <taxon>Bacillati</taxon>
        <taxon>Bacillota</taxon>
        <taxon>Clostridia</taxon>
        <taxon>Peptostreptococcales</taxon>
        <taxon>Peptostreptococcaceae</taxon>
        <taxon>Peptostreptococcus</taxon>
    </lineage>
</organism>
<dbReference type="GO" id="GO:0005694">
    <property type="term" value="C:chromosome"/>
    <property type="evidence" value="ECO:0007669"/>
    <property type="project" value="TreeGrafter"/>
</dbReference>
<dbReference type="STRING" id="215200.SAMN05216454_10411"/>
<dbReference type="AlphaFoldDB" id="A0A1H8GLW7"/>
<dbReference type="GO" id="GO:0007059">
    <property type="term" value="P:chromosome segregation"/>
    <property type="evidence" value="ECO:0007669"/>
    <property type="project" value="TreeGrafter"/>
</dbReference>
<dbReference type="InterPro" id="IPR036086">
    <property type="entry name" value="ParB/Sulfiredoxin_sf"/>
</dbReference>
<evidence type="ECO:0000313" key="2">
    <source>
        <dbReference type="EMBL" id="SEN44298.1"/>
    </source>
</evidence>
<evidence type="ECO:0000313" key="3">
    <source>
        <dbReference type="Proteomes" id="UP000199512"/>
    </source>
</evidence>
<reference evidence="2 3" key="1">
    <citation type="submission" date="2016-10" db="EMBL/GenBank/DDBJ databases">
        <authorList>
            <person name="de Groot N.N."/>
        </authorList>
    </citation>
    <scope>NUCLEOTIDE SEQUENCE [LARGE SCALE GENOMIC DNA]</scope>
    <source>
        <strain evidence="2 3">Calf135</strain>
    </source>
</reference>
<accession>A0A1H8GLW7</accession>
<sequence>MAEEIKMLALEAKLVPIDEVYANDYNPNIVAAPEMKLLETSIIENGFCYPIAVIKDENNMYCIVDGFHRYTVAKKLNLKEIPIVVLKHDIVKRIAATVQFNRARGTHQVLDMSKIVIRLVGEGKTDAEIAEMLGMDGDEVFRLKQLSGLKEAFKNKEFSKSWEEFSKKYDWD</sequence>
<dbReference type="OrthoDB" id="4536617at2"/>
<dbReference type="EMBL" id="FODF01000004">
    <property type="protein sequence ID" value="SEN44298.1"/>
    <property type="molecule type" value="Genomic_DNA"/>
</dbReference>